<dbReference type="InterPro" id="IPR017853">
    <property type="entry name" value="GH"/>
</dbReference>
<organism evidence="8 9">
    <name type="scientific">Mucilaginibacter gynuensis</name>
    <dbReference type="NCBI Taxonomy" id="1302236"/>
    <lineage>
        <taxon>Bacteria</taxon>
        <taxon>Pseudomonadati</taxon>
        <taxon>Bacteroidota</taxon>
        <taxon>Sphingobacteriia</taxon>
        <taxon>Sphingobacteriales</taxon>
        <taxon>Sphingobacteriaceae</taxon>
        <taxon>Mucilaginibacter</taxon>
    </lineage>
</organism>
<dbReference type="Pfam" id="PF01120">
    <property type="entry name" value="Alpha_L_fucos"/>
    <property type="match status" value="1"/>
</dbReference>
<keyword evidence="6" id="KW-0326">Glycosidase</keyword>
<dbReference type="RefSeq" id="WP_345214381.1">
    <property type="nucleotide sequence ID" value="NZ_BAABFT010000033.1"/>
</dbReference>
<protein>
    <recommendedName>
        <fullName evidence="3">alpha-L-fucosidase</fullName>
        <ecNumber evidence="3">3.2.1.51</ecNumber>
    </recommendedName>
</protein>
<sequence>MISINTTAKTIMLGVSALVCTSALQAKDHKIKPHAKPAVHAHVDTSRTGWWEKARFGMFIHWGVYTIPAGQYNGKDIPGLGEWIMHDASIPVATYKDYAKKFNPTEYNPEQWVQMAKAAGMKYIVITTKHHDGFALFDSKASDWNVVKATPYGKDLIKPLAEACRKYGMKLGFYYSQANDWGNKGGAAARGHWDDAQKGSMDEYIDKVAVPQVKEILTNYGDVCELWWDVPTDMTKERAAKFLPLLAMQPQIITNDRLGGDVKGDLFTPEQYIPATGIKGLWETCMTMNDTWGFKVNDHNWKSSKTLIRNLIETASKGGNYLLNVGPEPSGKFPQPIVERLEAIGKWMKVNNESIYATTPSPFKALPWGRATTKAAANGNTTIYLHVYNWPANGQLLIPGLTNEVLSAKLLANGKTLKAGKQDNSVVLTVPATALDEVATVVKLQVKGKPQIDAFVQTAEADGSIVLQPGLADLHTAQGGSSMNSEGGDEQNLGYWTDPKASASWQILVKKPGTYSIETWVATPSSTAKINIVAGTQTVQKAVEKTGSYNNYKKLVIGEIKIDKTGVNTIRLTADQANWNPVNVRKIVLSPKG</sequence>
<evidence type="ECO:0000259" key="7">
    <source>
        <dbReference type="PROSITE" id="PS51175"/>
    </source>
</evidence>
<dbReference type="InterPro" id="IPR005084">
    <property type="entry name" value="CBM6"/>
</dbReference>
<dbReference type="Gene3D" id="2.60.120.260">
    <property type="entry name" value="Galactose-binding domain-like"/>
    <property type="match status" value="1"/>
</dbReference>
<dbReference type="Gene3D" id="2.60.40.1180">
    <property type="entry name" value="Golgi alpha-mannosidase II"/>
    <property type="match status" value="1"/>
</dbReference>
<dbReference type="SUPFAM" id="SSF51445">
    <property type="entry name" value="(Trans)glycosidases"/>
    <property type="match status" value="1"/>
</dbReference>
<accession>A0ABP8HNA1</accession>
<comment type="similarity">
    <text evidence="2">Belongs to the glycosyl hydrolase 29 family.</text>
</comment>
<dbReference type="InterPro" id="IPR000933">
    <property type="entry name" value="Glyco_hydro_29"/>
</dbReference>
<dbReference type="InterPro" id="IPR016286">
    <property type="entry name" value="FUC_metazoa-typ"/>
</dbReference>
<comment type="function">
    <text evidence="1">Alpha-L-fucosidase is responsible for hydrolyzing the alpha-1,6-linked fucose joined to the reducing-end N-acetylglucosamine of the carbohydrate moieties of glycoproteins.</text>
</comment>
<dbReference type="InterPro" id="IPR008979">
    <property type="entry name" value="Galactose-bd-like_sf"/>
</dbReference>
<feature type="domain" description="CBM6" evidence="7">
    <location>
        <begin position="465"/>
        <end position="590"/>
    </location>
</feature>
<evidence type="ECO:0000256" key="3">
    <source>
        <dbReference type="ARBA" id="ARBA00012662"/>
    </source>
</evidence>
<dbReference type="InterPro" id="IPR013780">
    <property type="entry name" value="Glyco_hydro_b"/>
</dbReference>
<keyword evidence="5" id="KW-0378">Hydrolase</keyword>
<reference evidence="9" key="1">
    <citation type="journal article" date="2019" name="Int. J. Syst. Evol. Microbiol.">
        <title>The Global Catalogue of Microorganisms (GCM) 10K type strain sequencing project: providing services to taxonomists for standard genome sequencing and annotation.</title>
        <authorList>
            <consortium name="The Broad Institute Genomics Platform"/>
            <consortium name="The Broad Institute Genome Sequencing Center for Infectious Disease"/>
            <person name="Wu L."/>
            <person name="Ma J."/>
        </authorList>
    </citation>
    <scope>NUCLEOTIDE SEQUENCE [LARGE SCALE GENOMIC DNA]</scope>
    <source>
        <strain evidence="9">JCM 17705</strain>
    </source>
</reference>
<dbReference type="PANTHER" id="PTHR10030:SF37">
    <property type="entry name" value="ALPHA-L-FUCOSIDASE-RELATED"/>
    <property type="match status" value="1"/>
</dbReference>
<keyword evidence="9" id="KW-1185">Reference proteome</keyword>
<evidence type="ECO:0000256" key="4">
    <source>
        <dbReference type="ARBA" id="ARBA00022729"/>
    </source>
</evidence>
<dbReference type="Gene3D" id="3.20.20.80">
    <property type="entry name" value="Glycosidases"/>
    <property type="match status" value="1"/>
</dbReference>
<dbReference type="SUPFAM" id="SSF49785">
    <property type="entry name" value="Galactose-binding domain-like"/>
    <property type="match status" value="1"/>
</dbReference>
<dbReference type="PROSITE" id="PS51175">
    <property type="entry name" value="CBM6"/>
    <property type="match status" value="1"/>
</dbReference>
<dbReference type="PANTHER" id="PTHR10030">
    <property type="entry name" value="ALPHA-L-FUCOSIDASE"/>
    <property type="match status" value="1"/>
</dbReference>
<evidence type="ECO:0000256" key="1">
    <source>
        <dbReference type="ARBA" id="ARBA00004071"/>
    </source>
</evidence>
<name>A0ABP8HNA1_9SPHI</name>
<dbReference type="InterPro" id="IPR031712">
    <property type="entry name" value="DUF5077"/>
</dbReference>
<dbReference type="EMBL" id="BAABFT010000033">
    <property type="protein sequence ID" value="GAA4341719.1"/>
    <property type="molecule type" value="Genomic_DNA"/>
</dbReference>
<evidence type="ECO:0000313" key="9">
    <source>
        <dbReference type="Proteomes" id="UP001500582"/>
    </source>
</evidence>
<evidence type="ECO:0000256" key="5">
    <source>
        <dbReference type="ARBA" id="ARBA00022801"/>
    </source>
</evidence>
<dbReference type="PRINTS" id="PR00741">
    <property type="entry name" value="GLHYDRLASE29"/>
</dbReference>
<keyword evidence="4" id="KW-0732">Signal</keyword>
<dbReference type="Pfam" id="PF16871">
    <property type="entry name" value="DUF5077"/>
    <property type="match status" value="1"/>
</dbReference>
<evidence type="ECO:0000256" key="2">
    <source>
        <dbReference type="ARBA" id="ARBA00007951"/>
    </source>
</evidence>
<dbReference type="EC" id="3.2.1.51" evidence="3"/>
<proteinExistence type="inferred from homology"/>
<evidence type="ECO:0000256" key="6">
    <source>
        <dbReference type="ARBA" id="ARBA00023295"/>
    </source>
</evidence>
<evidence type="ECO:0000313" key="8">
    <source>
        <dbReference type="EMBL" id="GAA4341719.1"/>
    </source>
</evidence>
<comment type="caution">
    <text evidence="8">The sequence shown here is derived from an EMBL/GenBank/DDBJ whole genome shotgun (WGS) entry which is preliminary data.</text>
</comment>
<dbReference type="InterPro" id="IPR057739">
    <property type="entry name" value="Glyco_hydro_29_N"/>
</dbReference>
<dbReference type="Proteomes" id="UP001500582">
    <property type="component" value="Unassembled WGS sequence"/>
</dbReference>
<gene>
    <name evidence="8" type="ORF">GCM10023149_54190</name>
</gene>
<dbReference type="SMART" id="SM00812">
    <property type="entry name" value="Alpha_L_fucos"/>
    <property type="match status" value="1"/>
</dbReference>